<feature type="domain" description="DUF6242" evidence="1">
    <location>
        <begin position="390"/>
        <end position="679"/>
    </location>
</feature>
<dbReference type="InterPro" id="IPR015915">
    <property type="entry name" value="Kelch-typ_b-propeller"/>
</dbReference>
<dbReference type="SUPFAM" id="SSF49373">
    <property type="entry name" value="Invasin/intimin cell-adhesion fragments"/>
    <property type="match status" value="3"/>
</dbReference>
<name>A0ABT8TEA6_9GAMM</name>
<dbReference type="SUPFAM" id="SSF117281">
    <property type="entry name" value="Kelch motif"/>
    <property type="match status" value="1"/>
</dbReference>
<protein>
    <recommendedName>
        <fullName evidence="1">DUF6242 domain-containing protein</fullName>
    </recommendedName>
</protein>
<evidence type="ECO:0000259" key="1">
    <source>
        <dbReference type="Pfam" id="PF25852"/>
    </source>
</evidence>
<accession>A0ABT8TEA6</accession>
<proteinExistence type="predicted"/>
<organism evidence="2 3">
    <name type="scientific">Gilvimarinus algae</name>
    <dbReference type="NCBI Taxonomy" id="3058037"/>
    <lineage>
        <taxon>Bacteria</taxon>
        <taxon>Pseudomonadati</taxon>
        <taxon>Pseudomonadota</taxon>
        <taxon>Gammaproteobacteria</taxon>
        <taxon>Cellvibrionales</taxon>
        <taxon>Cellvibrionaceae</taxon>
        <taxon>Gilvimarinus</taxon>
    </lineage>
</organism>
<keyword evidence="3" id="KW-1185">Reference proteome</keyword>
<evidence type="ECO:0000313" key="3">
    <source>
        <dbReference type="Proteomes" id="UP001168380"/>
    </source>
</evidence>
<dbReference type="InterPro" id="IPR058667">
    <property type="entry name" value="DUF6242_C"/>
</dbReference>
<dbReference type="Gene3D" id="2.60.40.1080">
    <property type="match status" value="3"/>
</dbReference>
<dbReference type="Proteomes" id="UP001168380">
    <property type="component" value="Unassembled WGS sequence"/>
</dbReference>
<dbReference type="RefSeq" id="WP_302712696.1">
    <property type="nucleotide sequence ID" value="NZ_JAULRT010000052.1"/>
</dbReference>
<dbReference type="EMBL" id="JAULRT010000052">
    <property type="protein sequence ID" value="MDO3382439.1"/>
    <property type="molecule type" value="Genomic_DNA"/>
</dbReference>
<comment type="caution">
    <text evidence="2">The sequence shown here is derived from an EMBL/GenBank/DDBJ whole genome shotgun (WGS) entry which is preliminary data.</text>
</comment>
<dbReference type="CDD" id="cd15482">
    <property type="entry name" value="Sialidase_non-viral"/>
    <property type="match status" value="1"/>
</dbReference>
<dbReference type="Gene3D" id="2.120.10.80">
    <property type="entry name" value="Kelch-type beta propeller"/>
    <property type="match status" value="1"/>
</dbReference>
<evidence type="ECO:0000313" key="2">
    <source>
        <dbReference type="EMBL" id="MDO3382439.1"/>
    </source>
</evidence>
<sequence>MTSVFGSSRHLLVITLLTFLLTACGGGGGGSSSGSAAPTPQAQAELSAAQNPLQLVMFQEPYSLEVSGGSGSGALSYSSSDTAVITVDDAGTITPVAVGSAEVLVEKAADSQYRSAETRVAVEVVRAPQEALVFGDDETSVYIDAEPFTNPLNGGSGTGEVTYSSSDASVITVDAQTGLITVAGEGSAEVLAHKAADEQYLEAQTSFRVQIEKYLQQPLSFEQSLLEAAVTTNAPENPLSGGSGSGELVFTSSAPEVAEVNAATGSVSAISAGTAVITAAKAGDALYQSAQASYELEAFDVVGGLSMDLSATDTAIHWEIQRGTIEVIRSTYFRCDADNYRSCRDGRLNAFYQAPSTPHIDTLAQLDTLAYVQLQNEDYRSSTVRVEPSATPFAALKGVALIAFSDKLWAFGGVMDQYNIGDYRDQAWSSVDGVNWTLEKDGLAFGPRAFHKMTVFKDHLYLFAGEQAHSSGGIQLRSDIWRSANGTDWELIEEYSPIGNEGKVVIFQDQLWAVQSTAFGNYAPEVWSSADGEQWTKQVAIAPFGKRSGYALYTDGERLFLAGGYGEGGSDNRLFDIWVSADGIEWNQEVEQAAFGQLWDGVVTQVDDIFYLFLGDGQNSYLDRYYYRSSDGLQWEEVALTPLTRGGPPSIARYKDQLWLLPSGSNNAVNNPASSFIWRSKDAVSWRTPVDLSGLLWERRQ</sequence>
<dbReference type="Pfam" id="PF25852">
    <property type="entry name" value="DUF6242_C"/>
    <property type="match status" value="1"/>
</dbReference>
<gene>
    <name evidence="2" type="ORF">QWI16_09655</name>
</gene>
<reference evidence="2" key="1">
    <citation type="submission" date="2023-07" db="EMBL/GenBank/DDBJ databases">
        <title>Gilvimarinus algae sp. nov., isolated from the surface of Kelp.</title>
        <authorList>
            <person name="Sun Y.Y."/>
            <person name="Gong Y."/>
            <person name="Du Z.J."/>
        </authorList>
    </citation>
    <scope>NUCLEOTIDE SEQUENCE</scope>
    <source>
        <strain evidence="2">SDUM040014</strain>
    </source>
</reference>
<dbReference type="InterPro" id="IPR008964">
    <property type="entry name" value="Invasin/intimin_cell_adhesion"/>
</dbReference>